<dbReference type="Pfam" id="PF08524">
    <property type="entry name" value="rRNA_processing"/>
    <property type="match status" value="1"/>
</dbReference>
<dbReference type="InterPro" id="IPR013730">
    <property type="entry name" value="Fyv7/TAP26"/>
</dbReference>
<organism evidence="1 2">
    <name type="scientific">Gnathostoma spinigerum</name>
    <dbReference type="NCBI Taxonomy" id="75299"/>
    <lineage>
        <taxon>Eukaryota</taxon>
        <taxon>Metazoa</taxon>
        <taxon>Ecdysozoa</taxon>
        <taxon>Nematoda</taxon>
        <taxon>Chromadorea</taxon>
        <taxon>Rhabditida</taxon>
        <taxon>Spirurina</taxon>
        <taxon>Gnathostomatomorpha</taxon>
        <taxon>Gnathostomatoidea</taxon>
        <taxon>Gnathostomatidae</taxon>
        <taxon>Gnathostoma</taxon>
    </lineage>
</organism>
<accession>A0ABD6ELD3</accession>
<reference evidence="1 2" key="1">
    <citation type="submission" date="2024-08" db="EMBL/GenBank/DDBJ databases">
        <title>Gnathostoma spinigerum genome.</title>
        <authorList>
            <person name="Gonzalez-Bertolin B."/>
            <person name="Monzon S."/>
            <person name="Zaballos A."/>
            <person name="Jimenez P."/>
            <person name="Dekumyoy P."/>
            <person name="Varona S."/>
            <person name="Cuesta I."/>
            <person name="Sumanam S."/>
            <person name="Adisakwattana P."/>
            <person name="Gasser R.B."/>
            <person name="Hernandez-Gonzalez A."/>
            <person name="Young N.D."/>
            <person name="Perteguer M.J."/>
        </authorList>
    </citation>
    <scope>NUCLEOTIDE SEQUENCE [LARGE SCALE GENOMIC DNA]</scope>
    <source>
        <strain evidence="1">AL3</strain>
        <tissue evidence="1">Liver</tissue>
    </source>
</reference>
<evidence type="ECO:0000313" key="2">
    <source>
        <dbReference type="Proteomes" id="UP001608902"/>
    </source>
</evidence>
<dbReference type="PANTHER" id="PTHR15657:SF1">
    <property type="entry name" value="THYROID TRANSCRIPTION FACTOR 1-ASSOCIATED PROTEIN 26"/>
    <property type="match status" value="1"/>
</dbReference>
<name>A0ABD6ELD3_9BILA</name>
<dbReference type="PANTHER" id="PTHR15657">
    <property type="entry name" value="THYROID TRANSCRIPTION FACTOR 1-ASSOCIATED PROTEIN 26"/>
    <property type="match status" value="1"/>
</dbReference>
<dbReference type="EMBL" id="JBGFUD010002371">
    <property type="protein sequence ID" value="MFH4977522.1"/>
    <property type="molecule type" value="Genomic_DNA"/>
</dbReference>
<dbReference type="PRINTS" id="PR01854">
    <property type="entry name" value="BR22PROTEIN"/>
</dbReference>
<dbReference type="AlphaFoldDB" id="A0ABD6ELD3"/>
<gene>
    <name evidence="1" type="ORF">AB6A40_004231</name>
</gene>
<comment type="caution">
    <text evidence="1">The sequence shown here is derived from an EMBL/GenBank/DDBJ whole genome shotgun (WGS) entry which is preliminary data.</text>
</comment>
<keyword evidence="2" id="KW-1185">Reference proteome</keyword>
<proteinExistence type="predicted"/>
<evidence type="ECO:0000313" key="1">
    <source>
        <dbReference type="EMBL" id="MFH4977522.1"/>
    </source>
</evidence>
<dbReference type="Proteomes" id="UP001608902">
    <property type="component" value="Unassembled WGS sequence"/>
</dbReference>
<protein>
    <submittedName>
        <fullName evidence="1">Uncharacterized protein</fullName>
    </submittedName>
</protein>
<sequence>MCVYVVYSSDCALDCQKELSLLHMTTASKKKSFETMESEQSTASTMETCLPQYSGNEDVERKPIYRKKRRLHAHEKAELAYQRVIAEREARREKARKEKERREISLAKYKSMKRKMDKVLSQRNKRGQPNLNAQIAVLLEKIQNRMAREGTDGRETS</sequence>